<evidence type="ECO:0000313" key="1">
    <source>
        <dbReference type="EMBL" id="GEU53631.1"/>
    </source>
</evidence>
<sequence length="177" mass="20944">MHDEFEMSMMGELSFFFGLQIQQMEDGIIFNQSKYIKEMLKKFGLEDSKPTKMQMSTEIKLTKDDEPDFVESTKYRGIIMSLSNQDDYKQTKVYKPKIYSSKVMDQDVRKMYITIKDRLFHEGRFVTPSFIEANKMLLLFQEVGLESFLTFDEPYCPRGMYPNTSCRYISFINLPPD</sequence>
<dbReference type="AlphaFoldDB" id="A0A6L2KVI3"/>
<gene>
    <name evidence="1" type="ORF">Tci_025609</name>
</gene>
<reference evidence="1" key="1">
    <citation type="journal article" date="2019" name="Sci. Rep.">
        <title>Draft genome of Tanacetum cinerariifolium, the natural source of mosquito coil.</title>
        <authorList>
            <person name="Yamashiro T."/>
            <person name="Shiraishi A."/>
            <person name="Satake H."/>
            <person name="Nakayama K."/>
        </authorList>
    </citation>
    <scope>NUCLEOTIDE SEQUENCE</scope>
</reference>
<name>A0A6L2KVI3_TANCI</name>
<protein>
    <submittedName>
        <fullName evidence="1">Retrovirus-related Pol polyprotein from transposon TNT 1-94</fullName>
    </submittedName>
</protein>
<organism evidence="1">
    <name type="scientific">Tanacetum cinerariifolium</name>
    <name type="common">Dalmatian daisy</name>
    <name type="synonym">Chrysanthemum cinerariifolium</name>
    <dbReference type="NCBI Taxonomy" id="118510"/>
    <lineage>
        <taxon>Eukaryota</taxon>
        <taxon>Viridiplantae</taxon>
        <taxon>Streptophyta</taxon>
        <taxon>Embryophyta</taxon>
        <taxon>Tracheophyta</taxon>
        <taxon>Spermatophyta</taxon>
        <taxon>Magnoliopsida</taxon>
        <taxon>eudicotyledons</taxon>
        <taxon>Gunneridae</taxon>
        <taxon>Pentapetalae</taxon>
        <taxon>asterids</taxon>
        <taxon>campanulids</taxon>
        <taxon>Asterales</taxon>
        <taxon>Asteraceae</taxon>
        <taxon>Asteroideae</taxon>
        <taxon>Anthemideae</taxon>
        <taxon>Anthemidinae</taxon>
        <taxon>Tanacetum</taxon>
    </lineage>
</organism>
<accession>A0A6L2KVI3</accession>
<comment type="caution">
    <text evidence="1">The sequence shown here is derived from an EMBL/GenBank/DDBJ whole genome shotgun (WGS) entry which is preliminary data.</text>
</comment>
<proteinExistence type="predicted"/>
<dbReference type="EMBL" id="BKCJ010003203">
    <property type="protein sequence ID" value="GEU53631.1"/>
    <property type="molecule type" value="Genomic_DNA"/>
</dbReference>